<protein>
    <submittedName>
        <fullName evidence="2">Uncharacterized protein</fullName>
    </submittedName>
</protein>
<feature type="transmembrane region" description="Helical" evidence="1">
    <location>
        <begin position="9"/>
        <end position="27"/>
    </location>
</feature>
<reference evidence="2 3" key="1">
    <citation type="submission" date="2018-07" db="EMBL/GenBank/DDBJ databases">
        <title>Genomic Encyclopedia of Type Strains, Phase IV (KMG-IV): sequencing the most valuable type-strain genomes for metagenomic binning, comparative biology and taxonomic classification.</title>
        <authorList>
            <person name="Goeker M."/>
        </authorList>
    </citation>
    <scope>NUCLEOTIDE SEQUENCE [LARGE SCALE GENOMIC DNA]</scope>
    <source>
        <strain evidence="2 3">DSM 27696</strain>
    </source>
</reference>
<evidence type="ECO:0000313" key="2">
    <source>
        <dbReference type="EMBL" id="RCW63930.1"/>
    </source>
</evidence>
<name>A0A368X7F1_9BACI</name>
<proteinExistence type="predicted"/>
<comment type="caution">
    <text evidence="2">The sequence shown here is derived from an EMBL/GenBank/DDBJ whole genome shotgun (WGS) entry which is preliminary data.</text>
</comment>
<evidence type="ECO:0000256" key="1">
    <source>
        <dbReference type="SAM" id="Phobius"/>
    </source>
</evidence>
<dbReference type="AlphaFoldDB" id="A0A368X7F1"/>
<dbReference type="RefSeq" id="WP_170133003.1">
    <property type="nucleotide sequence ID" value="NZ_QPJJ01000015.1"/>
</dbReference>
<gene>
    <name evidence="2" type="ORF">DFR57_11555</name>
</gene>
<keyword evidence="1" id="KW-1133">Transmembrane helix</keyword>
<dbReference type="EMBL" id="QPJJ01000015">
    <property type="protein sequence ID" value="RCW63930.1"/>
    <property type="molecule type" value="Genomic_DNA"/>
</dbReference>
<dbReference type="Proteomes" id="UP000252585">
    <property type="component" value="Unassembled WGS sequence"/>
</dbReference>
<accession>A0A368X7F1</accession>
<keyword evidence="1" id="KW-0472">Membrane</keyword>
<keyword evidence="3" id="KW-1185">Reference proteome</keyword>
<sequence>MQFTKKKTLYNVSLITASLIIFLITYPKTYAQFFMLVALIGVAFTLASLVSPEKNKV</sequence>
<keyword evidence="1" id="KW-0812">Transmembrane</keyword>
<feature type="transmembrane region" description="Helical" evidence="1">
    <location>
        <begin position="33"/>
        <end position="51"/>
    </location>
</feature>
<evidence type="ECO:0000313" key="3">
    <source>
        <dbReference type="Proteomes" id="UP000252585"/>
    </source>
</evidence>
<organism evidence="2 3">
    <name type="scientific">Saliterribacillus persicus</name>
    <dbReference type="NCBI Taxonomy" id="930114"/>
    <lineage>
        <taxon>Bacteria</taxon>
        <taxon>Bacillati</taxon>
        <taxon>Bacillota</taxon>
        <taxon>Bacilli</taxon>
        <taxon>Bacillales</taxon>
        <taxon>Bacillaceae</taxon>
        <taxon>Saliterribacillus</taxon>
    </lineage>
</organism>